<dbReference type="AlphaFoldDB" id="A0A5H8JPB7"/>
<dbReference type="CDD" id="cd00093">
    <property type="entry name" value="HTH_XRE"/>
    <property type="match status" value="1"/>
</dbReference>
<evidence type="ECO:0000313" key="5">
    <source>
        <dbReference type="EMBL" id="HAF7185542.1"/>
    </source>
</evidence>
<organism evidence="3">
    <name type="scientific">Salmonella enterica subsp. enterica serovar Napoli</name>
    <dbReference type="NCBI Taxonomy" id="1151001"/>
    <lineage>
        <taxon>Bacteria</taxon>
        <taxon>Pseudomonadati</taxon>
        <taxon>Pseudomonadota</taxon>
        <taxon>Gammaproteobacteria</taxon>
        <taxon>Enterobacterales</taxon>
        <taxon>Enterobacteriaceae</taxon>
        <taxon>Salmonella</taxon>
    </lineage>
</organism>
<dbReference type="EMBL" id="AAHMAG010000007">
    <property type="protein sequence ID" value="EBX7088569.1"/>
    <property type="molecule type" value="Genomic_DNA"/>
</dbReference>
<dbReference type="Gene3D" id="1.10.260.40">
    <property type="entry name" value="lambda repressor-like DNA-binding domains"/>
    <property type="match status" value="1"/>
</dbReference>
<dbReference type="EMBL" id="DAAWBK010000105">
    <property type="protein sequence ID" value="HAF7185542.1"/>
    <property type="molecule type" value="Genomic_DNA"/>
</dbReference>
<evidence type="ECO:0000313" key="4">
    <source>
        <dbReference type="EMBL" id="HAC6989951.1"/>
    </source>
</evidence>
<dbReference type="InterPro" id="IPR001387">
    <property type="entry name" value="Cro/C1-type_HTH"/>
</dbReference>
<dbReference type="GO" id="GO:0003677">
    <property type="term" value="F:DNA binding"/>
    <property type="evidence" value="ECO:0007669"/>
    <property type="project" value="InterPro"/>
</dbReference>
<evidence type="ECO:0000256" key="1">
    <source>
        <dbReference type="SAM" id="MobiDB-lite"/>
    </source>
</evidence>
<evidence type="ECO:0000313" key="3">
    <source>
        <dbReference type="EMBL" id="EBX7088569.1"/>
    </source>
</evidence>
<feature type="compositionally biased region" description="Polar residues" evidence="1">
    <location>
        <begin position="81"/>
        <end position="98"/>
    </location>
</feature>
<dbReference type="EMBL" id="DAAMKA010000051">
    <property type="protein sequence ID" value="HAC6989951.1"/>
    <property type="molecule type" value="Genomic_DNA"/>
</dbReference>
<evidence type="ECO:0000313" key="2">
    <source>
        <dbReference type="EMBL" id="EBU6389526.1"/>
    </source>
</evidence>
<reference evidence="4" key="3">
    <citation type="submission" date="2018-07" db="EMBL/GenBank/DDBJ databases">
        <authorList>
            <consortium name="NCBI Pathogen Detection Project"/>
        </authorList>
    </citation>
    <scope>NUCLEOTIDE SEQUENCE</scope>
    <source>
        <strain evidence="4">Salmonella enterica</strain>
    </source>
</reference>
<reference evidence="4" key="1">
    <citation type="journal article" date="2018" name="Genome Biol.">
        <title>SKESA: strategic k-mer extension for scrupulous assemblies.</title>
        <authorList>
            <person name="Souvorov A."/>
            <person name="Agarwala R."/>
            <person name="Lipman D.J."/>
        </authorList>
    </citation>
    <scope>NUCLEOTIDE SEQUENCE</scope>
    <source>
        <strain evidence="4">Salmonella enterica</strain>
    </source>
</reference>
<reference evidence="3" key="2">
    <citation type="submission" date="2018-07" db="EMBL/GenBank/DDBJ databases">
        <authorList>
            <person name="Ashton P.M."/>
            <person name="Dallman T."/>
            <person name="Nair S."/>
            <person name="De Pinna E."/>
            <person name="Peters T."/>
            <person name="Grant K."/>
        </authorList>
    </citation>
    <scope>NUCLEOTIDE SEQUENCE</scope>
    <source>
        <strain evidence="2">161071</strain>
        <strain evidence="3">307234</strain>
    </source>
</reference>
<feature type="region of interest" description="Disordered" evidence="1">
    <location>
        <begin position="77"/>
        <end position="106"/>
    </location>
</feature>
<sequence length="106" mass="11870">MIHKSSIGEKILLMRKAEGLSRREVCVLTGISPNNLKNYELLGRQIPAETLILLLDNDVFHKYKDWLMFDRPNPAEGQISPALSPNGSENSEAAQVSIKTKAKSHR</sequence>
<dbReference type="InterPro" id="IPR010982">
    <property type="entry name" value="Lambda_DNA-bd_dom_sf"/>
</dbReference>
<comment type="caution">
    <text evidence="3">The sequence shown here is derived from an EMBL/GenBank/DDBJ whole genome shotgun (WGS) entry which is preliminary data.</text>
</comment>
<protein>
    <submittedName>
        <fullName evidence="5">Helix-turn-helix transcriptional regulator</fullName>
    </submittedName>
    <submittedName>
        <fullName evidence="3">XRE family transcriptional regulator</fullName>
    </submittedName>
</protein>
<dbReference type="SUPFAM" id="SSF47413">
    <property type="entry name" value="lambda repressor-like DNA-binding domains"/>
    <property type="match status" value="1"/>
</dbReference>
<gene>
    <name evidence="2" type="ORF">DRA33_05155</name>
    <name evidence="3" type="ORF">DS367_04575</name>
    <name evidence="4" type="ORF">G0E06_17500</name>
    <name evidence="5" type="ORF">G9X08_003039</name>
</gene>
<name>A0A5H8JPB7_SALET</name>
<proteinExistence type="predicted"/>
<accession>A0A5H8JPB7</accession>
<dbReference type="EMBL" id="AAHCRV010000008">
    <property type="protein sequence ID" value="EBU6389526.1"/>
    <property type="molecule type" value="Genomic_DNA"/>
</dbReference>